<keyword evidence="1" id="KW-1133">Transmembrane helix</keyword>
<comment type="caution">
    <text evidence="2">The sequence shown here is derived from an EMBL/GenBank/DDBJ whole genome shotgun (WGS) entry which is preliminary data.</text>
</comment>
<proteinExistence type="predicted"/>
<evidence type="ECO:0000313" key="2">
    <source>
        <dbReference type="EMBL" id="GAB12882.1"/>
    </source>
</evidence>
<name>H0QJ81_ARTG1</name>
<dbReference type="RefSeq" id="WP_003799481.1">
    <property type="nucleotide sequence ID" value="NZ_BAEG01000028.1"/>
</dbReference>
<protein>
    <submittedName>
        <fullName evidence="2">Uncharacterized protein</fullName>
    </submittedName>
</protein>
<keyword evidence="3" id="KW-1185">Reference proteome</keyword>
<evidence type="ECO:0000313" key="3">
    <source>
        <dbReference type="Proteomes" id="UP000003828"/>
    </source>
</evidence>
<keyword evidence="1" id="KW-0812">Transmembrane</keyword>
<accession>H0QJ81</accession>
<evidence type="ECO:0000256" key="1">
    <source>
        <dbReference type="SAM" id="Phobius"/>
    </source>
</evidence>
<reference evidence="2 3" key="1">
    <citation type="submission" date="2011-12" db="EMBL/GenBank/DDBJ databases">
        <title>Whole genome shotgun sequence of Arthrobacter globiformis NBRC 12137.</title>
        <authorList>
            <person name="Miyazawa S."/>
            <person name="Hosoyama A."/>
            <person name="Tsuchikane K."/>
            <person name="Katsumata H."/>
            <person name="Yamazaki S."/>
            <person name="Fujita N."/>
        </authorList>
    </citation>
    <scope>NUCLEOTIDE SEQUENCE [LARGE SCALE GENOMIC DNA]</scope>
    <source>
        <strain evidence="2 3">NBRC 12137</strain>
    </source>
</reference>
<keyword evidence="1" id="KW-0472">Membrane</keyword>
<dbReference type="EMBL" id="BAEG01000028">
    <property type="protein sequence ID" value="GAB12882.1"/>
    <property type="molecule type" value="Genomic_DNA"/>
</dbReference>
<dbReference type="Proteomes" id="UP000003828">
    <property type="component" value="Unassembled WGS sequence"/>
</dbReference>
<gene>
    <name evidence="2" type="ORF">ARGLB_028_00070</name>
</gene>
<organism evidence="2 3">
    <name type="scientific">Arthrobacter globiformis (strain ATCC 8010 / DSM 20124 / JCM 1332 / NBRC 12137 / NCIMB 8907 / NRRL B-2979 / 168)</name>
    <dbReference type="NCBI Taxonomy" id="1077972"/>
    <lineage>
        <taxon>Bacteria</taxon>
        <taxon>Bacillati</taxon>
        <taxon>Actinomycetota</taxon>
        <taxon>Actinomycetes</taxon>
        <taxon>Micrococcales</taxon>
        <taxon>Micrococcaceae</taxon>
        <taxon>Arthrobacter</taxon>
    </lineage>
</organism>
<feature type="transmembrane region" description="Helical" evidence="1">
    <location>
        <begin position="12"/>
        <end position="36"/>
    </location>
</feature>
<dbReference type="OrthoDB" id="4949621at2"/>
<sequence>MLVSSILREPLGFWPSVALTVVIIAAFALVVARLAASEREARLVRDVERGLIECAIRYPKALPGSLSSRWERGFAEVNDGIIKFRPLFDEMGSPTEHVREFSELSSYGLLDLPPKRPAELKRSWKIAAIGTDKGDLEVATGEAGLSLLAGQIDRATGPF</sequence>
<dbReference type="AlphaFoldDB" id="H0QJ81"/>